<name>A0A381KP22_9ENTR</name>
<dbReference type="InterPro" id="IPR034154">
    <property type="entry name" value="TOPRIM_DnaG/twinkle"/>
</dbReference>
<dbReference type="EMBL" id="UIGI01000003">
    <property type="protein sequence ID" value="SUY93059.1"/>
    <property type="molecule type" value="Genomic_DNA"/>
</dbReference>
<dbReference type="GO" id="GO:0016779">
    <property type="term" value="F:nucleotidyltransferase activity"/>
    <property type="evidence" value="ECO:0007669"/>
    <property type="project" value="UniProtKB-KW"/>
</dbReference>
<organism evidence="4 5">
    <name type="scientific">Buttiauxella agrestis</name>
    <dbReference type="NCBI Taxonomy" id="82977"/>
    <lineage>
        <taxon>Bacteria</taxon>
        <taxon>Pseudomonadati</taxon>
        <taxon>Pseudomonadota</taxon>
        <taxon>Gammaproteobacteria</taxon>
        <taxon>Enterobacterales</taxon>
        <taxon>Enterobacteriaceae</taxon>
        <taxon>Buttiauxella</taxon>
    </lineage>
</organism>
<protein>
    <submittedName>
        <fullName evidence="4">DNA primase TraC</fullName>
        <ecNumber evidence="4">2.7.7.-</ecNumber>
    </submittedName>
</protein>
<feature type="domain" description="Toprim" evidence="3">
    <location>
        <begin position="251"/>
        <end position="360"/>
    </location>
</feature>
<sequence>MTGLDQVKQWHESGGDSAFRAALELPTQDNKETRCPMCDKKKFKLKPRGLPSAYYVCTCSAGVKGFSFIDLFIRHPLGMGRGPQHIASDADLLEAARRIDGLFAIGAFEGAKPETPAERQARERLNAALKAEREEAEARDDAEHIAQSRATAQNIAQGVIDGECAYMKRKGLLNKTRVFTADVYHPDSVDLWAQAGDGAIPYYDYDEHGEPCLRYWQCLPSNPKRAKSMTRHAATRGAFAVAACPPEWESIIICEGWATAVSVALAMPECFVVAAVSCYNLAAVADAMAERWPGIPLIFAADNDYKDPQKAESYHNGELKENAGVKYAKAAAAVVGGIVIYPQPLDGKKTDFDDYRRAVGVSAMREFIRTQLQRAKQKTPAGMPDAPERPATVPVTQPPPGGMAALNYPKLDVIPYCVETGSGKTAIVPETYNYTFGVSHIYRRYYPDDGPEITHALNEPYVCQHQRGPLVIWILHHPVTDRKATAIKANNPVVLCRGLSVTGVGELDGVAYITLQNDATGQRWTLALSAVYANLRTALITVTGFAPSDREAIGFIALMIDHLAARAPRLTYSTQSGWQQNAAGRVYLSASGETWGRHDDDFQLIETSTLRGIFTTAGTLEGWQQTVAGPARGNHSVMWMIGIAINAGFYPFRDSDAVSDKATHIAHFYAESTGGKTSAMKAAASVWGRPDAGNFDSWNATAHGLPHKGRRHHHGVMFLDELQNFAMGKTAGIRAKTLGTELSAMLMILQNGSIRTTATPINDGVNVRAFRSLVISNGERSLEQQIIEWGGSAAGGLQARMLDYPFLPLQALNGIPPGLTDETRFAALAENIEAAAMQHYGHVARAVMEMIATDPACLSEYRREAAAFLAWIHEQYPDRDRVLSRAIELHTTTFAALAVTRHLTGWTLEGIVEAAAQQLQAWIENRGSGSRSESLFINRLVYSLLAGGSYPHHLSAIQEQKRYYNGYRIGAEDEMGRDITPKPGDVYAVTSETLKTLSEGMTRKQRLNALTAAGMLTKDDAGKDIATIQHITVGRDNAGGRRYSHNVLKIILPDADTIARAMEAAQ</sequence>
<keyword evidence="4" id="KW-0548">Nucleotidyltransferase</keyword>
<evidence type="ECO:0000259" key="2">
    <source>
        <dbReference type="Pfam" id="PF06048"/>
    </source>
</evidence>
<dbReference type="Pfam" id="PF13362">
    <property type="entry name" value="Toprim_3"/>
    <property type="match status" value="1"/>
</dbReference>
<dbReference type="InterPro" id="IPR009270">
    <property type="entry name" value="DUF927"/>
</dbReference>
<evidence type="ECO:0000313" key="4">
    <source>
        <dbReference type="EMBL" id="SUY93059.1"/>
    </source>
</evidence>
<evidence type="ECO:0000313" key="5">
    <source>
        <dbReference type="Proteomes" id="UP000255528"/>
    </source>
</evidence>
<gene>
    <name evidence="4" type="primary">traC_5</name>
    <name evidence="4" type="ORF">NCTC12119_05014</name>
</gene>
<dbReference type="Pfam" id="PF06048">
    <property type="entry name" value="DUF927"/>
    <property type="match status" value="1"/>
</dbReference>
<reference evidence="4 5" key="1">
    <citation type="submission" date="2018-06" db="EMBL/GenBank/DDBJ databases">
        <authorList>
            <consortium name="Pathogen Informatics"/>
            <person name="Doyle S."/>
        </authorList>
    </citation>
    <scope>NUCLEOTIDE SEQUENCE [LARGE SCALE GENOMIC DNA]</scope>
    <source>
        <strain evidence="4 5">NCTC12119</strain>
    </source>
</reference>
<feature type="domain" description="DUF927" evidence="2">
    <location>
        <begin position="534"/>
        <end position="726"/>
    </location>
</feature>
<feature type="region of interest" description="Disordered" evidence="1">
    <location>
        <begin position="374"/>
        <end position="400"/>
    </location>
</feature>
<keyword evidence="4" id="KW-0808">Transferase</keyword>
<proteinExistence type="predicted"/>
<dbReference type="RefSeq" id="WP_115632197.1">
    <property type="nucleotide sequence ID" value="NZ_UIGI01000003.1"/>
</dbReference>
<evidence type="ECO:0000256" key="1">
    <source>
        <dbReference type="SAM" id="MobiDB-lite"/>
    </source>
</evidence>
<dbReference type="EC" id="2.7.7.-" evidence="4"/>
<accession>A0A381KP22</accession>
<dbReference type="Proteomes" id="UP000255528">
    <property type="component" value="Unassembled WGS sequence"/>
</dbReference>
<dbReference type="InterPro" id="IPR006171">
    <property type="entry name" value="TOPRIM_dom"/>
</dbReference>
<dbReference type="AlphaFoldDB" id="A0A381KP22"/>
<dbReference type="CDD" id="cd01029">
    <property type="entry name" value="TOPRIM_primases"/>
    <property type="match status" value="1"/>
</dbReference>
<evidence type="ECO:0000259" key="3">
    <source>
        <dbReference type="Pfam" id="PF13362"/>
    </source>
</evidence>